<feature type="region of interest" description="Disordered" evidence="1">
    <location>
        <begin position="46"/>
        <end position="114"/>
    </location>
</feature>
<comment type="caution">
    <text evidence="2">The sequence shown here is derived from an EMBL/GenBank/DDBJ whole genome shotgun (WGS) entry which is preliminary data.</text>
</comment>
<accession>A0A8H4IMN1</accession>
<organism evidence="2 3">
    <name type="scientific">Botryosphaeria dothidea</name>
    <dbReference type="NCBI Taxonomy" id="55169"/>
    <lineage>
        <taxon>Eukaryota</taxon>
        <taxon>Fungi</taxon>
        <taxon>Dikarya</taxon>
        <taxon>Ascomycota</taxon>
        <taxon>Pezizomycotina</taxon>
        <taxon>Dothideomycetes</taxon>
        <taxon>Dothideomycetes incertae sedis</taxon>
        <taxon>Botryosphaeriales</taxon>
        <taxon>Botryosphaeriaceae</taxon>
        <taxon>Botryosphaeria</taxon>
    </lineage>
</organism>
<evidence type="ECO:0000313" key="2">
    <source>
        <dbReference type="EMBL" id="KAF4304310.1"/>
    </source>
</evidence>
<evidence type="ECO:0000313" key="3">
    <source>
        <dbReference type="Proteomes" id="UP000572817"/>
    </source>
</evidence>
<name>A0A8H4IMN1_9PEZI</name>
<sequence>MASGPGRMFSSGTQATDALATEACEAQLPRQPSTCQHMPYAQTFHSPVGALPAEHSQAQGPRRLQKRPRDVSHVQNTMNSSRCRNPVIATMADMGRGGYDTTGTPKPPRNHAPR</sequence>
<reference evidence="2" key="1">
    <citation type="submission" date="2020-04" db="EMBL/GenBank/DDBJ databases">
        <title>Genome Assembly and Annotation of Botryosphaeria dothidea sdau 11-99, a Latent Pathogen of Apple Fruit Ring Rot in China.</title>
        <authorList>
            <person name="Yu C."/>
            <person name="Diao Y."/>
            <person name="Lu Q."/>
            <person name="Zhao J."/>
            <person name="Cui S."/>
            <person name="Peng C."/>
            <person name="He B."/>
            <person name="Liu H."/>
        </authorList>
    </citation>
    <scope>NUCLEOTIDE SEQUENCE [LARGE SCALE GENOMIC DNA]</scope>
    <source>
        <strain evidence="2">Sdau11-99</strain>
    </source>
</reference>
<proteinExistence type="predicted"/>
<gene>
    <name evidence="2" type="ORF">GTA08_BOTSDO08482</name>
</gene>
<keyword evidence="3" id="KW-1185">Reference proteome</keyword>
<protein>
    <submittedName>
        <fullName evidence="2">Uncharacterized protein</fullName>
    </submittedName>
</protein>
<evidence type="ECO:0000256" key="1">
    <source>
        <dbReference type="SAM" id="MobiDB-lite"/>
    </source>
</evidence>
<dbReference type="AlphaFoldDB" id="A0A8H4IMN1"/>
<dbReference type="Proteomes" id="UP000572817">
    <property type="component" value="Unassembled WGS sequence"/>
</dbReference>
<dbReference type="EMBL" id="WWBZ02000051">
    <property type="protein sequence ID" value="KAF4304310.1"/>
    <property type="molecule type" value="Genomic_DNA"/>
</dbReference>
<feature type="compositionally biased region" description="Polar residues" evidence="1">
    <location>
        <begin position="73"/>
        <end position="83"/>
    </location>
</feature>